<dbReference type="InterPro" id="IPR050330">
    <property type="entry name" value="Bact_OuterMem_StrucFunc"/>
</dbReference>
<dbReference type="PANTHER" id="PTHR30329">
    <property type="entry name" value="STATOR ELEMENT OF FLAGELLAR MOTOR COMPLEX"/>
    <property type="match status" value="1"/>
</dbReference>
<keyword evidence="9" id="KW-1185">Reference proteome</keyword>
<keyword evidence="3" id="KW-0998">Cell outer membrane</keyword>
<dbReference type="AlphaFoldDB" id="A0A1G9KWR4"/>
<protein>
    <submittedName>
        <fullName evidence="8">Outer membrane protein OmpA</fullName>
    </submittedName>
</protein>
<evidence type="ECO:0000256" key="3">
    <source>
        <dbReference type="ARBA" id="ARBA00023237"/>
    </source>
</evidence>
<evidence type="ECO:0000313" key="8">
    <source>
        <dbReference type="EMBL" id="SDL53785.1"/>
    </source>
</evidence>
<dbReference type="PRINTS" id="PR01023">
    <property type="entry name" value="NAFLGMOTY"/>
</dbReference>
<dbReference type="Pfam" id="PF13488">
    <property type="entry name" value="Gly-zipper_Omp"/>
    <property type="match status" value="1"/>
</dbReference>
<feature type="signal peptide" evidence="6">
    <location>
        <begin position="1"/>
        <end position="19"/>
    </location>
</feature>
<dbReference type="STRING" id="119000.SAMN05661010_01926"/>
<evidence type="ECO:0000256" key="4">
    <source>
        <dbReference type="PROSITE-ProRule" id="PRU00473"/>
    </source>
</evidence>
<feature type="chain" id="PRO_5011609513" evidence="6">
    <location>
        <begin position="20"/>
        <end position="223"/>
    </location>
</feature>
<dbReference type="SUPFAM" id="SSF103088">
    <property type="entry name" value="OmpA-like"/>
    <property type="match status" value="1"/>
</dbReference>
<evidence type="ECO:0000259" key="7">
    <source>
        <dbReference type="PROSITE" id="PS51123"/>
    </source>
</evidence>
<proteinExistence type="predicted"/>
<dbReference type="GO" id="GO:0009279">
    <property type="term" value="C:cell outer membrane"/>
    <property type="evidence" value="ECO:0007669"/>
    <property type="project" value="UniProtKB-SubCell"/>
</dbReference>
<evidence type="ECO:0000256" key="6">
    <source>
        <dbReference type="SAM" id="SignalP"/>
    </source>
</evidence>
<gene>
    <name evidence="8" type="ORF">SAMN05661010_01926</name>
</gene>
<dbReference type="InterPro" id="IPR006664">
    <property type="entry name" value="OMP_bac"/>
</dbReference>
<evidence type="ECO:0000256" key="5">
    <source>
        <dbReference type="SAM" id="MobiDB-lite"/>
    </source>
</evidence>
<keyword evidence="6" id="KW-0732">Signal</keyword>
<dbReference type="Pfam" id="PF00691">
    <property type="entry name" value="OmpA"/>
    <property type="match status" value="1"/>
</dbReference>
<reference evidence="8 9" key="1">
    <citation type="submission" date="2016-10" db="EMBL/GenBank/DDBJ databases">
        <authorList>
            <person name="de Groot N.N."/>
        </authorList>
    </citation>
    <scope>NUCLEOTIDE SEQUENCE [LARGE SCALE GENOMIC DNA]</scope>
    <source>
        <strain evidence="8 9">DSM 14789</strain>
    </source>
</reference>
<dbReference type="InterPro" id="IPR039567">
    <property type="entry name" value="Gly-zipper"/>
</dbReference>
<feature type="domain" description="OmpA-like" evidence="7">
    <location>
        <begin position="105"/>
        <end position="222"/>
    </location>
</feature>
<dbReference type="InterPro" id="IPR036737">
    <property type="entry name" value="OmpA-like_sf"/>
</dbReference>
<dbReference type="CDD" id="cd07185">
    <property type="entry name" value="OmpA_C-like"/>
    <property type="match status" value="1"/>
</dbReference>
<dbReference type="PROSITE" id="PS51257">
    <property type="entry name" value="PROKAR_LIPOPROTEIN"/>
    <property type="match status" value="1"/>
</dbReference>
<dbReference type="Proteomes" id="UP000198654">
    <property type="component" value="Unassembled WGS sequence"/>
</dbReference>
<organism evidence="8 9">
    <name type="scientific">Modicisalibacter muralis</name>
    <dbReference type="NCBI Taxonomy" id="119000"/>
    <lineage>
        <taxon>Bacteria</taxon>
        <taxon>Pseudomonadati</taxon>
        <taxon>Pseudomonadota</taxon>
        <taxon>Gammaproteobacteria</taxon>
        <taxon>Oceanospirillales</taxon>
        <taxon>Halomonadaceae</taxon>
        <taxon>Modicisalibacter</taxon>
    </lineage>
</organism>
<dbReference type="InterPro" id="IPR006665">
    <property type="entry name" value="OmpA-like"/>
</dbReference>
<dbReference type="PANTHER" id="PTHR30329:SF21">
    <property type="entry name" value="LIPOPROTEIN YIAD-RELATED"/>
    <property type="match status" value="1"/>
</dbReference>
<feature type="region of interest" description="Disordered" evidence="5">
    <location>
        <begin position="197"/>
        <end position="223"/>
    </location>
</feature>
<evidence type="ECO:0000256" key="2">
    <source>
        <dbReference type="ARBA" id="ARBA00023136"/>
    </source>
</evidence>
<comment type="subcellular location">
    <subcellularLocation>
        <location evidence="1">Cell outer membrane</location>
    </subcellularLocation>
</comment>
<dbReference type="Gene3D" id="3.30.1330.60">
    <property type="entry name" value="OmpA-like domain"/>
    <property type="match status" value="1"/>
</dbReference>
<dbReference type="PRINTS" id="PR01021">
    <property type="entry name" value="OMPADOMAIN"/>
</dbReference>
<evidence type="ECO:0000256" key="1">
    <source>
        <dbReference type="ARBA" id="ARBA00004442"/>
    </source>
</evidence>
<name>A0A1G9KWR4_9GAMM</name>
<sequence length="223" mass="23214">MMSKKLWLAVPLAAAVAMTGCTTTNPRTGEPQRANATLGAGIGAAVGAVAGALSGDGSSSRRDRALIGAAAGAAVGGGIGYYMDRQEAQLRDRLQGTGIGVERQGDNIVLNMPSSVTFGFDSSELTGAARAALNDVTAIMREYPETRITVAGYTDSTGAEDYNQRLSEQRAATVGNYLAQGGVERQRLNMVGYGESQPVASNDTEQGRAQNRRVEITLTPIGQ</sequence>
<dbReference type="PROSITE" id="PS51123">
    <property type="entry name" value="OMPA_2"/>
    <property type="match status" value="1"/>
</dbReference>
<dbReference type="EMBL" id="FNGI01000004">
    <property type="protein sequence ID" value="SDL53785.1"/>
    <property type="molecule type" value="Genomic_DNA"/>
</dbReference>
<evidence type="ECO:0000313" key="9">
    <source>
        <dbReference type="Proteomes" id="UP000198654"/>
    </source>
</evidence>
<keyword evidence="2 4" id="KW-0472">Membrane</keyword>
<feature type="compositionally biased region" description="Polar residues" evidence="5">
    <location>
        <begin position="198"/>
        <end position="209"/>
    </location>
</feature>
<accession>A0A1G9KWR4</accession>